<dbReference type="Pfam" id="PF01337">
    <property type="entry name" value="Barstar"/>
    <property type="match status" value="1"/>
</dbReference>
<protein>
    <submittedName>
        <fullName evidence="3">Barstar (Barnase inhibitor)</fullName>
    </submittedName>
</protein>
<feature type="domain" description="Barstar (barnase inhibitor)" evidence="2">
    <location>
        <begin position="8"/>
        <end position="91"/>
    </location>
</feature>
<evidence type="ECO:0000313" key="4">
    <source>
        <dbReference type="Proteomes" id="UP000198788"/>
    </source>
</evidence>
<accession>A0A1I6QGT7</accession>
<dbReference type="AlphaFoldDB" id="A0A1I6QGT7"/>
<gene>
    <name evidence="3" type="ORF">SAMN05192570_1815</name>
</gene>
<organism evidence="3 4">
    <name type="scientific">Brevundimonas viscosa</name>
    <dbReference type="NCBI Taxonomy" id="871741"/>
    <lineage>
        <taxon>Bacteria</taxon>
        <taxon>Pseudomonadati</taxon>
        <taxon>Pseudomonadota</taxon>
        <taxon>Alphaproteobacteria</taxon>
        <taxon>Caulobacterales</taxon>
        <taxon>Caulobacteraceae</taxon>
        <taxon>Brevundimonas</taxon>
    </lineage>
</organism>
<dbReference type="InterPro" id="IPR035905">
    <property type="entry name" value="Barstar-like_sf"/>
</dbReference>
<dbReference type="Proteomes" id="UP000198788">
    <property type="component" value="Unassembled WGS sequence"/>
</dbReference>
<evidence type="ECO:0000256" key="1">
    <source>
        <dbReference type="ARBA" id="ARBA00006845"/>
    </source>
</evidence>
<sequence>MNTTLIDLPAKRIVDWATFHDVFADVLGLPAFYGRNMNAWIDCMTDADDPDTGMVRAAVQPGQLMTLQIDDAADFARRCPEQFNALIECTAFVNYRRMEAGGTPVLSLLLSGNLSAMR</sequence>
<dbReference type="RefSeq" id="WP_092309219.1">
    <property type="nucleotide sequence ID" value="NZ_FOZV01000003.1"/>
</dbReference>
<dbReference type="Gene3D" id="3.30.370.10">
    <property type="entry name" value="Barstar-like"/>
    <property type="match status" value="1"/>
</dbReference>
<dbReference type="OrthoDB" id="7575400at2"/>
<evidence type="ECO:0000313" key="3">
    <source>
        <dbReference type="EMBL" id="SFS51687.1"/>
    </source>
</evidence>
<name>A0A1I6QGT7_9CAUL</name>
<comment type="similarity">
    <text evidence="1">Belongs to the barstar family.</text>
</comment>
<keyword evidence="4" id="KW-1185">Reference proteome</keyword>
<proteinExistence type="inferred from homology"/>
<dbReference type="EMBL" id="FOZV01000003">
    <property type="protein sequence ID" value="SFS51687.1"/>
    <property type="molecule type" value="Genomic_DNA"/>
</dbReference>
<reference evidence="4" key="1">
    <citation type="submission" date="2016-10" db="EMBL/GenBank/DDBJ databases">
        <authorList>
            <person name="Varghese N."/>
            <person name="Submissions S."/>
        </authorList>
    </citation>
    <scope>NUCLEOTIDE SEQUENCE [LARGE SCALE GENOMIC DNA]</scope>
    <source>
        <strain evidence="4">CGMCC 1.10683</strain>
    </source>
</reference>
<dbReference type="InterPro" id="IPR000468">
    <property type="entry name" value="Barstar"/>
</dbReference>
<evidence type="ECO:0000259" key="2">
    <source>
        <dbReference type="Pfam" id="PF01337"/>
    </source>
</evidence>
<dbReference type="SUPFAM" id="SSF52038">
    <property type="entry name" value="Barstar-related"/>
    <property type="match status" value="1"/>
</dbReference>